<evidence type="ECO:0000313" key="3">
    <source>
        <dbReference type="Proteomes" id="UP000198994"/>
    </source>
</evidence>
<dbReference type="RefSeq" id="WP_278184735.1">
    <property type="nucleotide sequence ID" value="NZ_FNAV01000032.1"/>
</dbReference>
<organism evidence="2 3">
    <name type="scientific">Salipiger thiooxidans</name>
    <dbReference type="NCBI Taxonomy" id="282683"/>
    <lineage>
        <taxon>Bacteria</taxon>
        <taxon>Pseudomonadati</taxon>
        <taxon>Pseudomonadota</taxon>
        <taxon>Alphaproteobacteria</taxon>
        <taxon>Rhodobacterales</taxon>
        <taxon>Roseobacteraceae</taxon>
        <taxon>Salipiger</taxon>
    </lineage>
</organism>
<feature type="compositionally biased region" description="Basic and acidic residues" evidence="1">
    <location>
        <begin position="9"/>
        <end position="21"/>
    </location>
</feature>
<dbReference type="AlphaFoldDB" id="A0A1G7MCJ7"/>
<evidence type="ECO:0000313" key="2">
    <source>
        <dbReference type="EMBL" id="SDF58870.1"/>
    </source>
</evidence>
<keyword evidence="3" id="KW-1185">Reference proteome</keyword>
<dbReference type="Proteomes" id="UP000198994">
    <property type="component" value="Unassembled WGS sequence"/>
</dbReference>
<feature type="region of interest" description="Disordered" evidence="1">
    <location>
        <begin position="1"/>
        <end position="43"/>
    </location>
</feature>
<reference evidence="3" key="1">
    <citation type="submission" date="2016-10" db="EMBL/GenBank/DDBJ databases">
        <authorList>
            <person name="Varghese N."/>
            <person name="Submissions S."/>
        </authorList>
    </citation>
    <scope>NUCLEOTIDE SEQUENCE [LARGE SCALE GENOMIC DNA]</scope>
    <source>
        <strain evidence="3">DSM 10146</strain>
    </source>
</reference>
<protein>
    <submittedName>
        <fullName evidence="2">Uncharacterized protein</fullName>
    </submittedName>
</protein>
<name>A0A1G7MCJ7_9RHOB</name>
<dbReference type="STRING" id="282683.SAMN04488105_13211"/>
<dbReference type="EMBL" id="FNAV01000032">
    <property type="protein sequence ID" value="SDF58870.1"/>
    <property type="molecule type" value="Genomic_DNA"/>
</dbReference>
<accession>A0A1G7MCJ7</accession>
<sequence>MAKGKSRRGREDKKPKQKKADPAPAPSFSKGLTIDTKPKGKKA</sequence>
<gene>
    <name evidence="2" type="ORF">SAMN04488105_13211</name>
</gene>
<proteinExistence type="predicted"/>
<evidence type="ECO:0000256" key="1">
    <source>
        <dbReference type="SAM" id="MobiDB-lite"/>
    </source>
</evidence>